<dbReference type="InterPro" id="IPR007481">
    <property type="entry name" value="SspB"/>
</dbReference>
<keyword evidence="2" id="KW-1185">Reference proteome</keyword>
<accession>A0ABZ0UU05</accession>
<gene>
    <name evidence="1" type="ORF">Fokcrypt_00040</name>
</gene>
<dbReference type="EMBL" id="CP110343">
    <property type="protein sequence ID" value="WPX97535.1"/>
    <property type="molecule type" value="Genomic_DNA"/>
</dbReference>
<evidence type="ECO:0000313" key="2">
    <source>
        <dbReference type="Proteomes" id="UP001325140"/>
    </source>
</evidence>
<dbReference type="Pfam" id="PF04386">
    <property type="entry name" value="SspB"/>
    <property type="match status" value="1"/>
</dbReference>
<dbReference type="Gene3D" id="2.30.30.220">
    <property type="entry name" value="SspB-like"/>
    <property type="match status" value="1"/>
</dbReference>
<dbReference type="InterPro" id="IPR036760">
    <property type="entry name" value="SspB-like_sf"/>
</dbReference>
<protein>
    <submittedName>
        <fullName evidence="1">Stringent starvation protein B</fullName>
    </submittedName>
</protein>
<evidence type="ECO:0000313" key="1">
    <source>
        <dbReference type="EMBL" id="WPX97535.1"/>
    </source>
</evidence>
<name>A0ABZ0UU05_9RICK</name>
<reference evidence="1" key="1">
    <citation type="submission" date="2022-10" db="EMBL/GenBank/DDBJ databases">
        <title>Host association and intracellularity evolved multiple times independently in the Rickettsiales.</title>
        <authorList>
            <person name="Castelli M."/>
            <person name="Nardi T."/>
            <person name="Gammuto L."/>
            <person name="Bellinzona G."/>
            <person name="Sabaneyeva E."/>
            <person name="Potekhin A."/>
            <person name="Serra V."/>
            <person name="Petroni G."/>
            <person name="Sassera D."/>
        </authorList>
    </citation>
    <scope>NUCLEOTIDE SEQUENCE [LARGE SCALE GENOMIC DNA]</scope>
    <source>
        <strain evidence="1">US_Bl 11III1</strain>
    </source>
</reference>
<dbReference type="Proteomes" id="UP001325140">
    <property type="component" value="Chromosome"/>
</dbReference>
<dbReference type="SUPFAM" id="SSF101738">
    <property type="entry name" value="SspB-like"/>
    <property type="match status" value="1"/>
</dbReference>
<dbReference type="RefSeq" id="WP_323722197.1">
    <property type="nucleotide sequence ID" value="NZ_CP110343.1"/>
</dbReference>
<sequence length="158" mass="18050">MKKKFEYGKLYPSIVRLMITDVLKMIENKEDVLHFCINITCDIHHHGVEVPPVLKERYPYELKITLQHPCQDFKASHEKFSVTASFDELTEHVTIPLAALKQFEDVVAGISIDFEALRSADKRPANYQSNIDLTSLNEFIDSDGVAVLDARNIFGKIK</sequence>
<organism evidence="1 2">
    <name type="scientific">Candidatus Fokinia crypta</name>
    <dbReference type="NCBI Taxonomy" id="1920990"/>
    <lineage>
        <taxon>Bacteria</taxon>
        <taxon>Pseudomonadati</taxon>
        <taxon>Pseudomonadota</taxon>
        <taxon>Alphaproteobacteria</taxon>
        <taxon>Rickettsiales</taxon>
        <taxon>Candidatus Midichloriaceae</taxon>
        <taxon>Candidatus Fokinia</taxon>
    </lineage>
</organism>
<proteinExistence type="predicted"/>